<dbReference type="RefSeq" id="WP_337107755.1">
    <property type="nucleotide sequence ID" value="NZ_JAPYKS010000015.1"/>
</dbReference>
<evidence type="ECO:0000313" key="2">
    <source>
        <dbReference type="EMBL" id="MEI9411113.1"/>
    </source>
</evidence>
<gene>
    <name evidence="2" type="ORF">O7A60_20410</name>
</gene>
<dbReference type="Pfam" id="PF06037">
    <property type="entry name" value="DUF922"/>
    <property type="match status" value="1"/>
</dbReference>
<feature type="signal peptide" evidence="1">
    <location>
        <begin position="1"/>
        <end position="23"/>
    </location>
</feature>
<accession>A0ABU8L0N8</accession>
<sequence>MRPRNLTMIAAAGMLVCASAASADTKLTVHIRSYDVAGRTGAALVEAMDRLGPKHGYMARAIAETGYTTHWDLDVARQDGTCRLRQANGTLDVTYTFPRRLSPTDTRLRERWDRFMAGVRKHEHTHGRIAARMMRATETALVGLKRPDNWFCMGTHIEARRRINAIYAEYEARQNAFDAREHRDGGRVEHLVDALTKP</sequence>
<protein>
    <submittedName>
        <fullName evidence="2">DUF922 domain-containing protein</fullName>
    </submittedName>
</protein>
<proteinExistence type="predicted"/>
<feature type="chain" id="PRO_5045687792" evidence="1">
    <location>
        <begin position="24"/>
        <end position="198"/>
    </location>
</feature>
<keyword evidence="3" id="KW-1185">Reference proteome</keyword>
<name>A0ABU8L0N8_9HYPH</name>
<keyword evidence="1" id="KW-0732">Signal</keyword>
<reference evidence="2 3" key="1">
    <citation type="submission" date="2022-12" db="EMBL/GenBank/DDBJ databases">
        <authorList>
            <person name="Muema E."/>
        </authorList>
    </citation>
    <scope>NUCLEOTIDE SEQUENCE [LARGE SCALE GENOMIC DNA]</scope>
    <source>
        <strain evidence="3">1326</strain>
    </source>
</reference>
<dbReference type="PIRSF" id="PIRSF010521">
    <property type="entry name" value="DUF922_bac"/>
    <property type="match status" value="1"/>
</dbReference>
<dbReference type="Proteomes" id="UP001387293">
    <property type="component" value="Unassembled WGS sequence"/>
</dbReference>
<evidence type="ECO:0000256" key="1">
    <source>
        <dbReference type="SAM" id="SignalP"/>
    </source>
</evidence>
<dbReference type="InterPro" id="IPR010321">
    <property type="entry name" value="DUF922"/>
</dbReference>
<dbReference type="EMBL" id="JAPYKS010000015">
    <property type="protein sequence ID" value="MEI9411113.1"/>
    <property type="molecule type" value="Genomic_DNA"/>
</dbReference>
<evidence type="ECO:0000313" key="3">
    <source>
        <dbReference type="Proteomes" id="UP001387293"/>
    </source>
</evidence>
<comment type="caution">
    <text evidence="2">The sequence shown here is derived from an EMBL/GenBank/DDBJ whole genome shotgun (WGS) entry which is preliminary data.</text>
</comment>
<organism evidence="2 3">
    <name type="scientific">Mesorhizobium salmacidum</name>
    <dbReference type="NCBI Taxonomy" id="3015171"/>
    <lineage>
        <taxon>Bacteria</taxon>
        <taxon>Pseudomonadati</taxon>
        <taxon>Pseudomonadota</taxon>
        <taxon>Alphaproteobacteria</taxon>
        <taxon>Hyphomicrobiales</taxon>
        <taxon>Phyllobacteriaceae</taxon>
        <taxon>Mesorhizobium</taxon>
    </lineage>
</organism>